<protein>
    <submittedName>
        <fullName evidence="2">Uncharacterized protein</fullName>
    </submittedName>
</protein>
<feature type="compositionally biased region" description="Low complexity" evidence="1">
    <location>
        <begin position="1"/>
        <end position="18"/>
    </location>
</feature>
<organism evidence="2 3">
    <name type="scientific">Anaeromyces robustus</name>
    <dbReference type="NCBI Taxonomy" id="1754192"/>
    <lineage>
        <taxon>Eukaryota</taxon>
        <taxon>Fungi</taxon>
        <taxon>Fungi incertae sedis</taxon>
        <taxon>Chytridiomycota</taxon>
        <taxon>Chytridiomycota incertae sedis</taxon>
        <taxon>Neocallimastigomycetes</taxon>
        <taxon>Neocallimastigales</taxon>
        <taxon>Neocallimastigaceae</taxon>
        <taxon>Anaeromyces</taxon>
    </lineage>
</organism>
<feature type="non-terminal residue" evidence="2">
    <location>
        <position position="331"/>
    </location>
</feature>
<dbReference type="OrthoDB" id="2146033at2759"/>
<dbReference type="EMBL" id="MCFG01000012">
    <property type="protein sequence ID" value="ORX87132.1"/>
    <property type="molecule type" value="Genomic_DNA"/>
</dbReference>
<gene>
    <name evidence="2" type="ORF">BCR32DRAFT_289529</name>
</gene>
<proteinExistence type="predicted"/>
<reference evidence="2 3" key="2">
    <citation type="submission" date="2016-08" db="EMBL/GenBank/DDBJ databases">
        <title>Pervasive Adenine N6-methylation of Active Genes in Fungi.</title>
        <authorList>
            <consortium name="DOE Joint Genome Institute"/>
            <person name="Mondo S.J."/>
            <person name="Dannebaum R.O."/>
            <person name="Kuo R.C."/>
            <person name="Labutti K."/>
            <person name="Haridas S."/>
            <person name="Kuo A."/>
            <person name="Salamov A."/>
            <person name="Ahrendt S.R."/>
            <person name="Lipzen A."/>
            <person name="Sullivan W."/>
            <person name="Andreopoulos W.B."/>
            <person name="Clum A."/>
            <person name="Lindquist E."/>
            <person name="Daum C."/>
            <person name="Ramamoorthy G.K."/>
            <person name="Gryganskyi A."/>
            <person name="Culley D."/>
            <person name="Magnuson J.K."/>
            <person name="James T.Y."/>
            <person name="O'Malley M.A."/>
            <person name="Stajich J.E."/>
            <person name="Spatafora J.W."/>
            <person name="Visel A."/>
            <person name="Grigoriev I.V."/>
        </authorList>
    </citation>
    <scope>NUCLEOTIDE SEQUENCE [LARGE SCALE GENOMIC DNA]</scope>
    <source>
        <strain evidence="2 3">S4</strain>
    </source>
</reference>
<comment type="caution">
    <text evidence="2">The sequence shown here is derived from an EMBL/GenBank/DDBJ whole genome shotgun (WGS) entry which is preliminary data.</text>
</comment>
<feature type="region of interest" description="Disordered" evidence="1">
    <location>
        <begin position="1"/>
        <end position="22"/>
    </location>
</feature>
<evidence type="ECO:0000256" key="1">
    <source>
        <dbReference type="SAM" id="MobiDB-lite"/>
    </source>
</evidence>
<name>A0A1Y1XN27_9FUNG</name>
<sequence length="331" mass="39007">MISINSSNEQCSNSSNNITENDINNFWNKNTYSSVYKESNFVTIDELNRKNIPEKKKVESSDSINNETKVFNDALKENCKNESSNIEKLLKSRKIIEDSKNEYGPKDIKYNLPKDKKKEELQEDMKKTYYDNNDMIIFQNNYTIIPITSNENSYNSLQKNVDEIKLNFDEDLKIEEKYIEQLLKMKNLDINTGFYNLYSEREIQNKVQNIVAKVIPEESRHFKTSLPLFDALSAVEKSRSAYINIVDKLNNINDIYEEWIQERERSIILNYQTTVAKYEKSKNDQDCEIFENMLEKEMMQNSVKKEIENLMITNSNLNSKLNELTQELQSN</sequence>
<dbReference type="Proteomes" id="UP000193944">
    <property type="component" value="Unassembled WGS sequence"/>
</dbReference>
<evidence type="ECO:0000313" key="2">
    <source>
        <dbReference type="EMBL" id="ORX87132.1"/>
    </source>
</evidence>
<keyword evidence="3" id="KW-1185">Reference proteome</keyword>
<dbReference type="AlphaFoldDB" id="A0A1Y1XN27"/>
<reference evidence="2 3" key="1">
    <citation type="submission" date="2016-08" db="EMBL/GenBank/DDBJ databases">
        <title>A Parts List for Fungal Cellulosomes Revealed by Comparative Genomics.</title>
        <authorList>
            <consortium name="DOE Joint Genome Institute"/>
            <person name="Haitjema C.H."/>
            <person name="Gilmore S.P."/>
            <person name="Henske J.K."/>
            <person name="Solomon K.V."/>
            <person name="De Groot R."/>
            <person name="Kuo A."/>
            <person name="Mondo S.J."/>
            <person name="Salamov A.A."/>
            <person name="Labutti K."/>
            <person name="Zhao Z."/>
            <person name="Chiniquy J."/>
            <person name="Barry K."/>
            <person name="Brewer H.M."/>
            <person name="Purvine S.O."/>
            <person name="Wright A.T."/>
            <person name="Boxma B."/>
            <person name="Van Alen T."/>
            <person name="Hackstein J.H."/>
            <person name="Baker S.E."/>
            <person name="Grigoriev I.V."/>
            <person name="O'Malley M.A."/>
        </authorList>
    </citation>
    <scope>NUCLEOTIDE SEQUENCE [LARGE SCALE GENOMIC DNA]</scope>
    <source>
        <strain evidence="2 3">S4</strain>
    </source>
</reference>
<evidence type="ECO:0000313" key="3">
    <source>
        <dbReference type="Proteomes" id="UP000193944"/>
    </source>
</evidence>
<accession>A0A1Y1XN27</accession>